<dbReference type="GO" id="GO:0005789">
    <property type="term" value="C:endoplasmic reticulum membrane"/>
    <property type="evidence" value="ECO:0007669"/>
    <property type="project" value="UniProtKB-SubCell"/>
</dbReference>
<evidence type="ECO:0000256" key="3">
    <source>
        <dbReference type="ARBA" id="ARBA00022824"/>
    </source>
</evidence>
<gene>
    <name evidence="9" type="ORF">IFM89_008033</name>
</gene>
<feature type="transmembrane region" description="Helical" evidence="8">
    <location>
        <begin position="308"/>
        <end position="327"/>
    </location>
</feature>
<dbReference type="PANTHER" id="PTHR21212:SF5">
    <property type="entry name" value="SEIPIN-1"/>
    <property type="match status" value="1"/>
</dbReference>
<accession>A0A835HSI7</accession>
<feature type="region of interest" description="Disordered" evidence="7">
    <location>
        <begin position="372"/>
        <end position="405"/>
    </location>
</feature>
<dbReference type="InterPro" id="IPR009617">
    <property type="entry name" value="Seipin"/>
</dbReference>
<evidence type="ECO:0000313" key="10">
    <source>
        <dbReference type="Proteomes" id="UP000631114"/>
    </source>
</evidence>
<dbReference type="GO" id="GO:0140042">
    <property type="term" value="P:lipid droplet formation"/>
    <property type="evidence" value="ECO:0007669"/>
    <property type="project" value="UniProtKB-ARBA"/>
</dbReference>
<evidence type="ECO:0000256" key="7">
    <source>
        <dbReference type="SAM" id="MobiDB-lite"/>
    </source>
</evidence>
<dbReference type="OrthoDB" id="3990054at2759"/>
<keyword evidence="2 8" id="KW-0812">Transmembrane</keyword>
<comment type="caution">
    <text evidence="9">The sequence shown here is derived from an EMBL/GenBank/DDBJ whole genome shotgun (WGS) entry which is preliminary data.</text>
</comment>
<dbReference type="Pfam" id="PF06775">
    <property type="entry name" value="Seipin"/>
    <property type="match status" value="1"/>
</dbReference>
<feature type="transmembrane region" description="Helical" evidence="8">
    <location>
        <begin position="100"/>
        <end position="126"/>
    </location>
</feature>
<evidence type="ECO:0000256" key="6">
    <source>
        <dbReference type="ARBA" id="ARBA00023136"/>
    </source>
</evidence>
<dbReference type="CDD" id="cd23995">
    <property type="entry name" value="Seipin_BSCL2_like"/>
    <property type="match status" value="1"/>
</dbReference>
<evidence type="ECO:0008006" key="11">
    <source>
        <dbReference type="Google" id="ProtNLM"/>
    </source>
</evidence>
<evidence type="ECO:0000256" key="1">
    <source>
        <dbReference type="ARBA" id="ARBA00004477"/>
    </source>
</evidence>
<evidence type="ECO:0000313" key="9">
    <source>
        <dbReference type="EMBL" id="KAF9604589.1"/>
    </source>
</evidence>
<evidence type="ECO:0000256" key="2">
    <source>
        <dbReference type="ARBA" id="ARBA00022692"/>
    </source>
</evidence>
<proteinExistence type="predicted"/>
<keyword evidence="5" id="KW-0443">Lipid metabolism</keyword>
<name>A0A835HSI7_9MAGN</name>
<feature type="compositionally biased region" description="Polar residues" evidence="7">
    <location>
        <begin position="380"/>
        <end position="393"/>
    </location>
</feature>
<dbReference type="Proteomes" id="UP000631114">
    <property type="component" value="Unassembled WGS sequence"/>
</dbReference>
<dbReference type="AlphaFoldDB" id="A0A835HSI7"/>
<keyword evidence="10" id="KW-1185">Reference proteome</keyword>
<evidence type="ECO:0000256" key="4">
    <source>
        <dbReference type="ARBA" id="ARBA00022989"/>
    </source>
</evidence>
<dbReference type="PANTHER" id="PTHR21212">
    <property type="entry name" value="BERNARDINELLI-SEIP CONGENITAL LIPODYSTROPHY 2 HOMOLOG BSCL2 PROTEIN"/>
    <property type="match status" value="1"/>
</dbReference>
<comment type="subcellular location">
    <subcellularLocation>
        <location evidence="1">Endoplasmic reticulum membrane</location>
        <topology evidence="1">Multi-pass membrane protein</topology>
    </subcellularLocation>
</comment>
<organism evidence="9 10">
    <name type="scientific">Coptis chinensis</name>
    <dbReference type="NCBI Taxonomy" id="261450"/>
    <lineage>
        <taxon>Eukaryota</taxon>
        <taxon>Viridiplantae</taxon>
        <taxon>Streptophyta</taxon>
        <taxon>Embryophyta</taxon>
        <taxon>Tracheophyta</taxon>
        <taxon>Spermatophyta</taxon>
        <taxon>Magnoliopsida</taxon>
        <taxon>Ranunculales</taxon>
        <taxon>Ranunculaceae</taxon>
        <taxon>Coptidoideae</taxon>
        <taxon>Coptis</taxon>
    </lineage>
</organism>
<protein>
    <recommendedName>
        <fullName evidence="11">Seipin</fullName>
    </recommendedName>
</protein>
<evidence type="ECO:0000256" key="5">
    <source>
        <dbReference type="ARBA" id="ARBA00023098"/>
    </source>
</evidence>
<dbReference type="EMBL" id="JADFTS010000005">
    <property type="protein sequence ID" value="KAF9604589.1"/>
    <property type="molecule type" value="Genomic_DNA"/>
</dbReference>
<keyword evidence="4 8" id="KW-1133">Transmembrane helix</keyword>
<reference evidence="9 10" key="1">
    <citation type="submission" date="2020-10" db="EMBL/GenBank/DDBJ databases">
        <title>The Coptis chinensis genome and diversification of protoberbering-type alkaloids.</title>
        <authorList>
            <person name="Wang B."/>
            <person name="Shu S."/>
            <person name="Song C."/>
            <person name="Liu Y."/>
        </authorList>
    </citation>
    <scope>NUCLEOTIDE SEQUENCE [LARGE SCALE GENOMIC DNA]</scope>
    <source>
        <strain evidence="9">HL-2020</strain>
        <tissue evidence="9">Leaf</tissue>
    </source>
</reference>
<keyword evidence="6 8" id="KW-0472">Membrane</keyword>
<evidence type="ECO:0000256" key="8">
    <source>
        <dbReference type="SAM" id="Phobius"/>
    </source>
</evidence>
<sequence length="419" mass="47073">MKETRNQTMSTLITSPVPPAEQEKDSLLVKIVSFQADFITSFLISLFSPFFSLVSESFHLAEESKESVEKTVVAATRVPSKVAEGGVLFLRKIGYGCLGAFYACIILIAVLILSVILGVGLVRLWVDEPVLVSESVHFDYTEIHPTAVFPFTSTGLQVGKKKWPVPGGHTYYVSLVLLMPDSDYNRHIGVFQVTAEIISTRGNTLATSSQPCILQFRSLPVRLMHTFIMGVPLLLGISGETQTISITILKHKEGNPRTRVIRVKLQPRAGTSGVPQVYSSEIVIKSELPYMKQFAHNWKWTFYVWTSLYMYIMFLVVVVCCCRPLFFPMRVGFFNQRNQFVEEVAEQENRFRGNREALESLERWRRSRNRHRSKRKASFHQETGGSSASSSVVITRGEASEDVEDFSGFTDAESVCQGG</sequence>
<keyword evidence="3" id="KW-0256">Endoplasmic reticulum</keyword>
<dbReference type="GO" id="GO:0006629">
    <property type="term" value="P:lipid metabolic process"/>
    <property type="evidence" value="ECO:0007669"/>
    <property type="project" value="UniProtKB-KW"/>
</dbReference>